<organism evidence="2 3">
    <name type="scientific">Apophysomyces ossiformis</name>
    <dbReference type="NCBI Taxonomy" id="679940"/>
    <lineage>
        <taxon>Eukaryota</taxon>
        <taxon>Fungi</taxon>
        <taxon>Fungi incertae sedis</taxon>
        <taxon>Mucoromycota</taxon>
        <taxon>Mucoromycotina</taxon>
        <taxon>Mucoromycetes</taxon>
        <taxon>Mucorales</taxon>
        <taxon>Mucorineae</taxon>
        <taxon>Mucoraceae</taxon>
        <taxon>Apophysomyces</taxon>
    </lineage>
</organism>
<keyword evidence="3" id="KW-1185">Reference proteome</keyword>
<feature type="region of interest" description="Disordered" evidence="1">
    <location>
        <begin position="220"/>
        <end position="260"/>
    </location>
</feature>
<reference evidence="2" key="1">
    <citation type="submission" date="2020-01" db="EMBL/GenBank/DDBJ databases">
        <title>Genome Sequencing of Three Apophysomyces-Like Fungal Strains Confirms a Novel Fungal Genus in the Mucoromycota with divergent Burkholderia-like Endosymbiotic Bacteria.</title>
        <authorList>
            <person name="Stajich J.E."/>
            <person name="Macias A.M."/>
            <person name="Carter-House D."/>
            <person name="Lovett B."/>
            <person name="Kasson L.R."/>
            <person name="Berry K."/>
            <person name="Grigoriev I."/>
            <person name="Chang Y."/>
            <person name="Spatafora J."/>
            <person name="Kasson M.T."/>
        </authorList>
    </citation>
    <scope>NUCLEOTIDE SEQUENCE</scope>
    <source>
        <strain evidence="2">NRRL A-21654</strain>
    </source>
</reference>
<evidence type="ECO:0000256" key="1">
    <source>
        <dbReference type="SAM" id="MobiDB-lite"/>
    </source>
</evidence>
<sequence>MKADDYLDENDDSFSSNDFTPRSKKRTFILADAHSDKVIDDNVSDTVKCETWNSCTVLTSEQSLYYNQCKKHRELTPARILDTPQELIDIAYCDLVSASDYISKVPADILFFINDILDACYSKDESKIMSVLGSNMVKAAESTRNKEVLLKASNVLMDLTRQLTRQMQHHQLHQYQQYDGRYGEDTFVHQLISPFLNNIFYGPNLGYKWANSQLAACSTSPSTASAQSTSPRSLAAESRLSSPSESLASESSDSSSKPIQKKKKKYLPDYTLYAYVRDLRFDLLTVEIRQPGTGQGQGDLQKIAQEMKMMIDSLVENGIESPIVCSIWVNGFECHTYKMDLKYDGVYRLIELDNFTLVSSIEDLAKVFQLE</sequence>
<dbReference type="OrthoDB" id="2441332at2759"/>
<protein>
    <submittedName>
        <fullName evidence="2">Uncharacterized protein</fullName>
    </submittedName>
</protein>
<dbReference type="Proteomes" id="UP000605846">
    <property type="component" value="Unassembled WGS sequence"/>
</dbReference>
<evidence type="ECO:0000313" key="3">
    <source>
        <dbReference type="Proteomes" id="UP000605846"/>
    </source>
</evidence>
<evidence type="ECO:0000313" key="2">
    <source>
        <dbReference type="EMBL" id="KAF7722497.1"/>
    </source>
</evidence>
<name>A0A8H7BLV0_9FUNG</name>
<gene>
    <name evidence="2" type="ORF">EC973_003089</name>
</gene>
<dbReference type="AlphaFoldDB" id="A0A8H7BLV0"/>
<accession>A0A8H7BLV0</accession>
<dbReference type="EMBL" id="JABAYA010000192">
    <property type="protein sequence ID" value="KAF7722497.1"/>
    <property type="molecule type" value="Genomic_DNA"/>
</dbReference>
<feature type="compositionally biased region" description="Low complexity" evidence="1">
    <location>
        <begin position="220"/>
        <end position="256"/>
    </location>
</feature>
<comment type="caution">
    <text evidence="2">The sequence shown here is derived from an EMBL/GenBank/DDBJ whole genome shotgun (WGS) entry which is preliminary data.</text>
</comment>
<proteinExistence type="predicted"/>